<dbReference type="GO" id="GO:0016020">
    <property type="term" value="C:membrane"/>
    <property type="evidence" value="ECO:0007669"/>
    <property type="project" value="TreeGrafter"/>
</dbReference>
<evidence type="ECO:0000256" key="1">
    <source>
        <dbReference type="ARBA" id="ARBA00006484"/>
    </source>
</evidence>
<dbReference type="PRINTS" id="PR00080">
    <property type="entry name" value="SDRFAMILY"/>
</dbReference>
<dbReference type="InterPro" id="IPR036291">
    <property type="entry name" value="NAD(P)-bd_dom_sf"/>
</dbReference>
<dbReference type="PIRSF" id="PIRSF000126">
    <property type="entry name" value="11-beta-HSD1"/>
    <property type="match status" value="1"/>
</dbReference>
<dbReference type="GO" id="GO:0016491">
    <property type="term" value="F:oxidoreductase activity"/>
    <property type="evidence" value="ECO:0007669"/>
    <property type="project" value="UniProtKB-KW"/>
</dbReference>
<dbReference type="Proteomes" id="UP001145072">
    <property type="component" value="Unassembled WGS sequence"/>
</dbReference>
<sequence length="266" mass="30042">MRKLSNIQSKNIIITGASSGIGHMMAIQVAKQGGNPILVARTEARLKKLQEQLVDTYDVDCRFYVVDLLDLQAWNNCLHKIVEDVQQIDAIINNAGFGIFDYIEKSDWNKIESMVQLNILALIRAVHQLLPHFIERKQGHIINIGSQAGKIATPKSAVYSATKHAVIGFTNALRLEVEEKGIFVTSVNLGPVRTNFFELADPSGTYQHSVDRFMLDPETVAKKVVGILFTNKREINMPRWMSAGSKMYQLFPSLMERLLKNQFNRK</sequence>
<gene>
    <name evidence="4" type="ORF">NC661_00715</name>
</gene>
<evidence type="ECO:0000256" key="2">
    <source>
        <dbReference type="ARBA" id="ARBA00023002"/>
    </source>
</evidence>
<evidence type="ECO:0000313" key="4">
    <source>
        <dbReference type="EMBL" id="MDC3418906.1"/>
    </source>
</evidence>
<dbReference type="PRINTS" id="PR00081">
    <property type="entry name" value="GDHRDH"/>
</dbReference>
<reference evidence="4" key="1">
    <citation type="submission" date="2022-06" db="EMBL/GenBank/DDBJ databases">
        <title>Aquibacillus sp. a new bacterium isolated from soil saline samples.</title>
        <authorList>
            <person name="Galisteo C."/>
            <person name="De La Haba R."/>
            <person name="Sanchez-Porro C."/>
            <person name="Ventosa A."/>
        </authorList>
    </citation>
    <scope>NUCLEOTIDE SEQUENCE</scope>
    <source>
        <strain evidence="4">JCM 12387</strain>
    </source>
</reference>
<dbReference type="EMBL" id="JAMQJZ010000001">
    <property type="protein sequence ID" value="MDC3418906.1"/>
    <property type="molecule type" value="Genomic_DNA"/>
</dbReference>
<dbReference type="InterPro" id="IPR020904">
    <property type="entry name" value="Sc_DH/Rdtase_CS"/>
</dbReference>
<evidence type="ECO:0000313" key="5">
    <source>
        <dbReference type="Proteomes" id="UP001145072"/>
    </source>
</evidence>
<organism evidence="4 5">
    <name type="scientific">Aquibacillus koreensis</name>
    <dbReference type="NCBI Taxonomy" id="279446"/>
    <lineage>
        <taxon>Bacteria</taxon>
        <taxon>Bacillati</taxon>
        <taxon>Bacillota</taxon>
        <taxon>Bacilli</taxon>
        <taxon>Bacillales</taxon>
        <taxon>Bacillaceae</taxon>
        <taxon>Aquibacillus</taxon>
    </lineage>
</organism>
<protein>
    <submittedName>
        <fullName evidence="4">SDR family oxidoreductase</fullName>
    </submittedName>
</protein>
<dbReference type="SUPFAM" id="SSF51735">
    <property type="entry name" value="NAD(P)-binding Rossmann-fold domains"/>
    <property type="match status" value="1"/>
</dbReference>
<keyword evidence="2" id="KW-0560">Oxidoreductase</keyword>
<name>A0A9X3WKR5_9BACI</name>
<comment type="caution">
    <text evidence="4">The sequence shown here is derived from an EMBL/GenBank/DDBJ whole genome shotgun (WGS) entry which is preliminary data.</text>
</comment>
<dbReference type="Pfam" id="PF00106">
    <property type="entry name" value="adh_short"/>
    <property type="match status" value="1"/>
</dbReference>
<dbReference type="AlphaFoldDB" id="A0A9X3WKR5"/>
<evidence type="ECO:0000256" key="3">
    <source>
        <dbReference type="RuleBase" id="RU000363"/>
    </source>
</evidence>
<dbReference type="PROSITE" id="PS00061">
    <property type="entry name" value="ADH_SHORT"/>
    <property type="match status" value="1"/>
</dbReference>
<dbReference type="PANTHER" id="PTHR44196:SF1">
    <property type="entry name" value="DEHYDROGENASE_REDUCTASE SDR FAMILY MEMBER 7B"/>
    <property type="match status" value="1"/>
</dbReference>
<comment type="similarity">
    <text evidence="1 3">Belongs to the short-chain dehydrogenases/reductases (SDR) family.</text>
</comment>
<dbReference type="PANTHER" id="PTHR44196">
    <property type="entry name" value="DEHYDROGENASE/REDUCTASE SDR FAMILY MEMBER 7B"/>
    <property type="match status" value="1"/>
</dbReference>
<dbReference type="Gene3D" id="3.40.50.720">
    <property type="entry name" value="NAD(P)-binding Rossmann-like Domain"/>
    <property type="match status" value="1"/>
</dbReference>
<dbReference type="RefSeq" id="WP_259871224.1">
    <property type="nucleotide sequence ID" value="NZ_JAMQJZ010000001.1"/>
</dbReference>
<dbReference type="InterPro" id="IPR002347">
    <property type="entry name" value="SDR_fam"/>
</dbReference>
<accession>A0A9X3WKR5</accession>
<keyword evidence="5" id="KW-1185">Reference proteome</keyword>
<proteinExistence type="inferred from homology"/>